<organism evidence="9 10">
    <name type="scientific">Eumeta variegata</name>
    <name type="common">Bagworm moth</name>
    <name type="synonym">Eumeta japonica</name>
    <dbReference type="NCBI Taxonomy" id="151549"/>
    <lineage>
        <taxon>Eukaryota</taxon>
        <taxon>Metazoa</taxon>
        <taxon>Ecdysozoa</taxon>
        <taxon>Arthropoda</taxon>
        <taxon>Hexapoda</taxon>
        <taxon>Insecta</taxon>
        <taxon>Pterygota</taxon>
        <taxon>Neoptera</taxon>
        <taxon>Endopterygota</taxon>
        <taxon>Lepidoptera</taxon>
        <taxon>Glossata</taxon>
        <taxon>Ditrysia</taxon>
        <taxon>Tineoidea</taxon>
        <taxon>Psychidae</taxon>
        <taxon>Oiketicinae</taxon>
        <taxon>Eumeta</taxon>
    </lineage>
</organism>
<feature type="region of interest" description="Disordered" evidence="6">
    <location>
        <begin position="181"/>
        <end position="269"/>
    </location>
</feature>
<protein>
    <submittedName>
        <fullName evidence="9">Phosphatidate phosphatase</fullName>
    </submittedName>
</protein>
<dbReference type="GO" id="GO:0046839">
    <property type="term" value="P:phospholipid dephosphorylation"/>
    <property type="evidence" value="ECO:0007669"/>
    <property type="project" value="TreeGrafter"/>
</dbReference>
<dbReference type="Proteomes" id="UP000299102">
    <property type="component" value="Unassembled WGS sequence"/>
</dbReference>
<sequence>MSASADPDVAQRAAALTGRLSPAGVQAGRGLRPAGEQVALHRELHLPRRRSEAAQGDAPVVPQRALEFLRVHHMYLQRRVAWRGSKLTVHALQFLLVMLAWYTAMSRISDYKHHWSDVLAGFGIGILYAVIIVIYIHIKPGETATLAHDQPRGGAAHDQRQRPLRERRVAGLTTRRFGSCSRIGSRATPRDHRMTGARALRRDPPTRSAVDCVLKERPSNETTLQINNDDPSRVRRTADRDRRPSHSTPRTKGEVTPKTNLNISCSTKV</sequence>
<accession>A0A4C1UML4</accession>
<dbReference type="GO" id="GO:0005886">
    <property type="term" value="C:plasma membrane"/>
    <property type="evidence" value="ECO:0007669"/>
    <property type="project" value="TreeGrafter"/>
</dbReference>
<dbReference type="SUPFAM" id="SSF48317">
    <property type="entry name" value="Acid phosphatase/Vanadium-dependent haloperoxidase"/>
    <property type="match status" value="1"/>
</dbReference>
<dbReference type="Pfam" id="PF01569">
    <property type="entry name" value="PAP2"/>
    <property type="match status" value="1"/>
</dbReference>
<feature type="compositionally biased region" description="Basic and acidic residues" evidence="6">
    <location>
        <begin position="188"/>
        <end position="205"/>
    </location>
</feature>
<reference evidence="9 10" key="1">
    <citation type="journal article" date="2019" name="Commun. Biol.">
        <title>The bagworm genome reveals a unique fibroin gene that provides high tensile strength.</title>
        <authorList>
            <person name="Kono N."/>
            <person name="Nakamura H."/>
            <person name="Ohtoshi R."/>
            <person name="Tomita M."/>
            <person name="Numata K."/>
            <person name="Arakawa K."/>
        </authorList>
    </citation>
    <scope>NUCLEOTIDE SEQUENCE [LARGE SCALE GENOMIC DNA]</scope>
</reference>
<name>A0A4C1UML4_EUMVA</name>
<dbReference type="PANTHER" id="PTHR10165:SF197">
    <property type="entry name" value="FI04477P-RELATED"/>
    <property type="match status" value="1"/>
</dbReference>
<feature type="transmembrane region" description="Helical" evidence="7">
    <location>
        <begin position="87"/>
        <end position="106"/>
    </location>
</feature>
<dbReference type="Gene3D" id="1.20.144.10">
    <property type="entry name" value="Phosphatidic acid phosphatase type 2/haloperoxidase"/>
    <property type="match status" value="1"/>
</dbReference>
<evidence type="ECO:0000313" key="9">
    <source>
        <dbReference type="EMBL" id="GBP27232.1"/>
    </source>
</evidence>
<evidence type="ECO:0000256" key="5">
    <source>
        <dbReference type="ARBA" id="ARBA00023136"/>
    </source>
</evidence>
<dbReference type="OrthoDB" id="8907274at2759"/>
<dbReference type="STRING" id="151549.A0A4C1UML4"/>
<gene>
    <name evidence="9" type="primary">wun</name>
    <name evidence="9" type="ORF">EVAR_77246_1</name>
</gene>
<evidence type="ECO:0000313" key="10">
    <source>
        <dbReference type="Proteomes" id="UP000299102"/>
    </source>
</evidence>
<dbReference type="EMBL" id="BGZK01000191">
    <property type="protein sequence ID" value="GBP27232.1"/>
    <property type="molecule type" value="Genomic_DNA"/>
</dbReference>
<comment type="caution">
    <text evidence="9">The sequence shown here is derived from an EMBL/GenBank/DDBJ whole genome shotgun (WGS) entry which is preliminary data.</text>
</comment>
<keyword evidence="4 7" id="KW-1133">Transmembrane helix</keyword>
<comment type="similarity">
    <text evidence="2">Belongs to the PA-phosphatase related phosphoesterase family.</text>
</comment>
<feature type="compositionally biased region" description="Basic and acidic residues" evidence="6">
    <location>
        <begin position="230"/>
        <end position="244"/>
    </location>
</feature>
<evidence type="ECO:0000256" key="7">
    <source>
        <dbReference type="SAM" id="Phobius"/>
    </source>
</evidence>
<evidence type="ECO:0000256" key="1">
    <source>
        <dbReference type="ARBA" id="ARBA00004141"/>
    </source>
</evidence>
<dbReference type="GO" id="GO:0006644">
    <property type="term" value="P:phospholipid metabolic process"/>
    <property type="evidence" value="ECO:0007669"/>
    <property type="project" value="InterPro"/>
</dbReference>
<feature type="compositionally biased region" description="Polar residues" evidence="6">
    <location>
        <begin position="257"/>
        <end position="269"/>
    </location>
</feature>
<dbReference type="GO" id="GO:0007165">
    <property type="term" value="P:signal transduction"/>
    <property type="evidence" value="ECO:0007669"/>
    <property type="project" value="TreeGrafter"/>
</dbReference>
<feature type="compositionally biased region" description="Basic and acidic residues" evidence="6">
    <location>
        <begin position="149"/>
        <end position="169"/>
    </location>
</feature>
<evidence type="ECO:0000256" key="4">
    <source>
        <dbReference type="ARBA" id="ARBA00022989"/>
    </source>
</evidence>
<dbReference type="InterPro" id="IPR043216">
    <property type="entry name" value="PAP-like"/>
</dbReference>
<dbReference type="SMART" id="SM00014">
    <property type="entry name" value="acidPPc"/>
    <property type="match status" value="1"/>
</dbReference>
<dbReference type="GO" id="GO:0008195">
    <property type="term" value="F:phosphatidate phosphatase activity"/>
    <property type="evidence" value="ECO:0007669"/>
    <property type="project" value="TreeGrafter"/>
</dbReference>
<evidence type="ECO:0000259" key="8">
    <source>
        <dbReference type="SMART" id="SM00014"/>
    </source>
</evidence>
<evidence type="ECO:0000256" key="2">
    <source>
        <dbReference type="ARBA" id="ARBA00008816"/>
    </source>
</evidence>
<feature type="region of interest" description="Disordered" evidence="6">
    <location>
        <begin position="147"/>
        <end position="169"/>
    </location>
</feature>
<evidence type="ECO:0000256" key="6">
    <source>
        <dbReference type="SAM" id="MobiDB-lite"/>
    </source>
</evidence>
<feature type="transmembrane region" description="Helical" evidence="7">
    <location>
        <begin position="118"/>
        <end position="138"/>
    </location>
</feature>
<keyword evidence="10" id="KW-1185">Reference proteome</keyword>
<dbReference type="PANTHER" id="PTHR10165">
    <property type="entry name" value="LIPID PHOSPHATE PHOSPHATASE"/>
    <property type="match status" value="1"/>
</dbReference>
<comment type="subcellular location">
    <subcellularLocation>
        <location evidence="1">Membrane</location>
        <topology evidence="1">Multi-pass membrane protein</topology>
    </subcellularLocation>
</comment>
<keyword evidence="5 7" id="KW-0472">Membrane</keyword>
<keyword evidence="3 7" id="KW-0812">Transmembrane</keyword>
<feature type="domain" description="Phosphatidic acid phosphatase type 2/haloperoxidase" evidence="8">
    <location>
        <begin position="10"/>
        <end position="133"/>
    </location>
</feature>
<dbReference type="InterPro" id="IPR036938">
    <property type="entry name" value="PAP2/HPO_sf"/>
</dbReference>
<dbReference type="AlphaFoldDB" id="A0A4C1UML4"/>
<dbReference type="InterPro" id="IPR000326">
    <property type="entry name" value="PAP2/HPO"/>
</dbReference>
<proteinExistence type="inferred from homology"/>
<evidence type="ECO:0000256" key="3">
    <source>
        <dbReference type="ARBA" id="ARBA00022692"/>
    </source>
</evidence>
<feature type="compositionally biased region" description="Polar residues" evidence="6">
    <location>
        <begin position="220"/>
        <end position="229"/>
    </location>
</feature>